<gene>
    <name evidence="1" type="ORF">AVEN_175668_1</name>
</gene>
<organism evidence="1 2">
    <name type="scientific">Araneus ventricosus</name>
    <name type="common">Orbweaver spider</name>
    <name type="synonym">Epeira ventricosa</name>
    <dbReference type="NCBI Taxonomy" id="182803"/>
    <lineage>
        <taxon>Eukaryota</taxon>
        <taxon>Metazoa</taxon>
        <taxon>Ecdysozoa</taxon>
        <taxon>Arthropoda</taxon>
        <taxon>Chelicerata</taxon>
        <taxon>Arachnida</taxon>
        <taxon>Araneae</taxon>
        <taxon>Araneomorphae</taxon>
        <taxon>Entelegynae</taxon>
        <taxon>Araneoidea</taxon>
        <taxon>Araneidae</taxon>
        <taxon>Araneus</taxon>
    </lineage>
</organism>
<evidence type="ECO:0000313" key="2">
    <source>
        <dbReference type="Proteomes" id="UP000499080"/>
    </source>
</evidence>
<sequence length="103" mass="11364">MRICCSANHFSISENKSTAAFPPLPNSARVSKVNFRTKESQFEQSYEPLLGNNQQTPCSQDVIPRGSRSIPFCPLTCLLRFRALLDGGFTVSSGNVSSKYTDN</sequence>
<accession>A0A4Y2Q2R0</accession>
<protein>
    <submittedName>
        <fullName evidence="1">Uncharacterized protein</fullName>
    </submittedName>
</protein>
<name>A0A4Y2Q2R0_ARAVE</name>
<evidence type="ECO:0000313" key="1">
    <source>
        <dbReference type="EMBL" id="GBN56596.1"/>
    </source>
</evidence>
<dbReference type="AlphaFoldDB" id="A0A4Y2Q2R0"/>
<comment type="caution">
    <text evidence="1">The sequence shown here is derived from an EMBL/GenBank/DDBJ whole genome shotgun (WGS) entry which is preliminary data.</text>
</comment>
<proteinExistence type="predicted"/>
<keyword evidence="2" id="KW-1185">Reference proteome</keyword>
<dbReference type="Proteomes" id="UP000499080">
    <property type="component" value="Unassembled WGS sequence"/>
</dbReference>
<reference evidence="1 2" key="1">
    <citation type="journal article" date="2019" name="Sci. Rep.">
        <title>Orb-weaving spider Araneus ventricosus genome elucidates the spidroin gene catalogue.</title>
        <authorList>
            <person name="Kono N."/>
            <person name="Nakamura H."/>
            <person name="Ohtoshi R."/>
            <person name="Moran D.A.P."/>
            <person name="Shinohara A."/>
            <person name="Yoshida Y."/>
            <person name="Fujiwara M."/>
            <person name="Mori M."/>
            <person name="Tomita M."/>
            <person name="Arakawa K."/>
        </authorList>
    </citation>
    <scope>NUCLEOTIDE SEQUENCE [LARGE SCALE GENOMIC DNA]</scope>
</reference>
<dbReference type="EMBL" id="BGPR01296317">
    <property type="protein sequence ID" value="GBN56596.1"/>
    <property type="molecule type" value="Genomic_DNA"/>
</dbReference>